<evidence type="ECO:0000313" key="2">
    <source>
        <dbReference type="EMBL" id="TFY83424.1"/>
    </source>
</evidence>
<dbReference type="EMBL" id="SFCI01000029">
    <property type="protein sequence ID" value="TFY83424.1"/>
    <property type="molecule type" value="Genomic_DNA"/>
</dbReference>
<evidence type="ECO:0008006" key="4">
    <source>
        <dbReference type="Google" id="ProtNLM"/>
    </source>
</evidence>
<protein>
    <recommendedName>
        <fullName evidence="4">Cyclin N-terminal domain-containing protein</fullName>
    </recommendedName>
</protein>
<gene>
    <name evidence="2" type="ORF">EWM64_g575</name>
</gene>
<evidence type="ECO:0000256" key="1">
    <source>
        <dbReference type="SAM" id="MobiDB-lite"/>
    </source>
</evidence>
<name>A0A4Z0AAZ2_9AGAM</name>
<keyword evidence="3" id="KW-1185">Reference proteome</keyword>
<dbReference type="AlphaFoldDB" id="A0A4Z0AAZ2"/>
<feature type="compositionally biased region" description="Low complexity" evidence="1">
    <location>
        <begin position="73"/>
        <end position="95"/>
    </location>
</feature>
<proteinExistence type="predicted"/>
<reference evidence="2 3" key="1">
    <citation type="submission" date="2019-02" db="EMBL/GenBank/DDBJ databases">
        <title>Genome sequencing of the rare red list fungi Hericium alpestre (H. flagellum).</title>
        <authorList>
            <person name="Buettner E."/>
            <person name="Kellner H."/>
        </authorList>
    </citation>
    <scope>NUCLEOTIDE SEQUENCE [LARGE SCALE GENOMIC DNA]</scope>
    <source>
        <strain evidence="2 3">DSM 108284</strain>
    </source>
</reference>
<feature type="region of interest" description="Disordered" evidence="1">
    <location>
        <begin position="26"/>
        <end position="116"/>
    </location>
</feature>
<dbReference type="Proteomes" id="UP000298061">
    <property type="component" value="Unassembled WGS sequence"/>
</dbReference>
<comment type="caution">
    <text evidence="2">The sequence shown here is derived from an EMBL/GenBank/DDBJ whole genome shotgun (WGS) entry which is preliminary data.</text>
</comment>
<sequence>MEHKIRSCLEWQLNVEPTTLRDFEMQSVPAPFPDPNASSSTSIPVFGPSCTSLPKPSAPSISHNSSITYSTVMSPPDTPSSSRSTSTSPASTASPSMPPDTQPNYNIKVSDSASSGTVPLYNDVVITTALPSMPSSKTAKPPTPEAVALRSLQSR</sequence>
<evidence type="ECO:0000313" key="3">
    <source>
        <dbReference type="Proteomes" id="UP000298061"/>
    </source>
</evidence>
<feature type="compositionally biased region" description="Polar residues" evidence="1">
    <location>
        <begin position="102"/>
        <end position="116"/>
    </location>
</feature>
<organism evidence="2 3">
    <name type="scientific">Hericium alpestre</name>
    <dbReference type="NCBI Taxonomy" id="135208"/>
    <lineage>
        <taxon>Eukaryota</taxon>
        <taxon>Fungi</taxon>
        <taxon>Dikarya</taxon>
        <taxon>Basidiomycota</taxon>
        <taxon>Agaricomycotina</taxon>
        <taxon>Agaricomycetes</taxon>
        <taxon>Russulales</taxon>
        <taxon>Hericiaceae</taxon>
        <taxon>Hericium</taxon>
    </lineage>
</organism>
<feature type="region of interest" description="Disordered" evidence="1">
    <location>
        <begin position="131"/>
        <end position="155"/>
    </location>
</feature>
<accession>A0A4Z0AAZ2</accession>
<feature type="compositionally biased region" description="Polar residues" evidence="1">
    <location>
        <begin position="36"/>
        <end position="72"/>
    </location>
</feature>